<evidence type="ECO:0000313" key="3">
    <source>
        <dbReference type="EnsemblMetazoa" id="ADIR003861-PA"/>
    </source>
</evidence>
<dbReference type="GO" id="GO:0006357">
    <property type="term" value="P:regulation of transcription by RNA polymerase II"/>
    <property type="evidence" value="ECO:0007669"/>
    <property type="project" value="TreeGrafter"/>
</dbReference>
<protein>
    <recommendedName>
        <fullName evidence="2">MADF domain-containing protein</fullName>
    </recommendedName>
</protein>
<feature type="compositionally biased region" description="Polar residues" evidence="1">
    <location>
        <begin position="256"/>
        <end position="267"/>
    </location>
</feature>
<reference evidence="4" key="1">
    <citation type="submission" date="2013-03" db="EMBL/GenBank/DDBJ databases">
        <title>The Genome Sequence of Anopheles dirus WRAIR2.</title>
        <authorList>
            <consortium name="The Broad Institute Genomics Platform"/>
            <person name="Neafsey D.E."/>
            <person name="Walton C."/>
            <person name="Walker B."/>
            <person name="Young S.K."/>
            <person name="Zeng Q."/>
            <person name="Gargeya S."/>
            <person name="Fitzgerald M."/>
            <person name="Haas B."/>
            <person name="Abouelleil A."/>
            <person name="Allen A.W."/>
            <person name="Alvarado L."/>
            <person name="Arachchi H.M."/>
            <person name="Berlin A.M."/>
            <person name="Chapman S.B."/>
            <person name="Gainer-Dewar J."/>
            <person name="Goldberg J."/>
            <person name="Griggs A."/>
            <person name="Gujja S."/>
            <person name="Hansen M."/>
            <person name="Howarth C."/>
            <person name="Imamovic A."/>
            <person name="Ireland A."/>
            <person name="Larimer J."/>
            <person name="McCowan C."/>
            <person name="Murphy C."/>
            <person name="Pearson M."/>
            <person name="Poon T.W."/>
            <person name="Priest M."/>
            <person name="Roberts A."/>
            <person name="Saif S."/>
            <person name="Shea T."/>
            <person name="Sisk P."/>
            <person name="Sykes S."/>
            <person name="Wortman J."/>
            <person name="Nusbaum C."/>
            <person name="Birren B."/>
        </authorList>
    </citation>
    <scope>NUCLEOTIDE SEQUENCE [LARGE SCALE GENOMIC DNA]</scope>
    <source>
        <strain evidence="4">WRAIR2</strain>
    </source>
</reference>
<feature type="domain" description="MADF" evidence="2">
    <location>
        <begin position="59"/>
        <end position="150"/>
    </location>
</feature>
<dbReference type="AlphaFoldDB" id="A0A182N887"/>
<dbReference type="GO" id="GO:0005667">
    <property type="term" value="C:transcription regulator complex"/>
    <property type="evidence" value="ECO:0007669"/>
    <property type="project" value="TreeGrafter"/>
</dbReference>
<dbReference type="VEuPathDB" id="VectorBase:ADIR003861"/>
<dbReference type="InterPro" id="IPR039353">
    <property type="entry name" value="TF_Adf1"/>
</dbReference>
<dbReference type="Proteomes" id="UP000075884">
    <property type="component" value="Unassembled WGS sequence"/>
</dbReference>
<dbReference type="PANTHER" id="PTHR12243">
    <property type="entry name" value="MADF DOMAIN TRANSCRIPTION FACTOR"/>
    <property type="match status" value="1"/>
</dbReference>
<accession>A0A182N887</accession>
<name>A0A182N887_9DIPT</name>
<evidence type="ECO:0000256" key="1">
    <source>
        <dbReference type="SAM" id="MobiDB-lite"/>
    </source>
</evidence>
<evidence type="ECO:0000259" key="2">
    <source>
        <dbReference type="PROSITE" id="PS51029"/>
    </source>
</evidence>
<dbReference type="SMART" id="SM00595">
    <property type="entry name" value="MADF"/>
    <property type="match status" value="2"/>
</dbReference>
<reference evidence="3" key="2">
    <citation type="submission" date="2020-05" db="UniProtKB">
        <authorList>
            <consortium name="EnsemblMetazoa"/>
        </authorList>
    </citation>
    <scope>IDENTIFICATION</scope>
    <source>
        <strain evidence="3">WRAIR2</strain>
    </source>
</reference>
<dbReference type="GO" id="GO:0005634">
    <property type="term" value="C:nucleus"/>
    <property type="evidence" value="ECO:0007669"/>
    <property type="project" value="TreeGrafter"/>
</dbReference>
<dbReference type="PROSITE" id="PS51029">
    <property type="entry name" value="MADF"/>
    <property type="match status" value="1"/>
</dbReference>
<sequence>MDSSDEQASIGFESNPEESKDGKIEFIKVQFVPSAVLEDQYINEDNMEAVEKMEEAVLMLIDCIKRKPELWKLDEPSYRVPLAHHEAWHTLSSKFGIPAEDLKDKWALLRTQFRANLAKVRASRRSGMDKEYQPTWFAYEAMKFLRDTNNYCSQDTMPELWNRKSENCNKSAQSKCWEKLATKFQMPVEDAKAKWKVLETQYRKNHLKVKINSESGSASEVFQPEQCAYEAMKFVLENENDGAVEEEVADERTEDTGPTAQRSPKVTRQSRDSKRVIPGPIHVPGPIHIPVELRRMKINSSPPAVSKPTTTMSRTKGSVIFSEIEPLITQTFQNLSKITGKIAETKASPYNGLLEHLSLVLSKKAASDYDQIEGILLNCLHQLNKFPNVTHTTANDSANIAAHEDVDIDSSLRLIESSDESV</sequence>
<dbReference type="STRING" id="7168.A0A182N887"/>
<dbReference type="PANTHER" id="PTHR12243:SF69">
    <property type="entry name" value="SI:CH73-59F11.3"/>
    <property type="match status" value="1"/>
</dbReference>
<organism evidence="3 4">
    <name type="scientific">Anopheles dirus</name>
    <dbReference type="NCBI Taxonomy" id="7168"/>
    <lineage>
        <taxon>Eukaryota</taxon>
        <taxon>Metazoa</taxon>
        <taxon>Ecdysozoa</taxon>
        <taxon>Arthropoda</taxon>
        <taxon>Hexapoda</taxon>
        <taxon>Insecta</taxon>
        <taxon>Pterygota</taxon>
        <taxon>Neoptera</taxon>
        <taxon>Endopterygota</taxon>
        <taxon>Diptera</taxon>
        <taxon>Nematocera</taxon>
        <taxon>Culicoidea</taxon>
        <taxon>Culicidae</taxon>
        <taxon>Anophelinae</taxon>
        <taxon>Anopheles</taxon>
    </lineage>
</organism>
<feature type="region of interest" description="Disordered" evidence="1">
    <location>
        <begin position="245"/>
        <end position="281"/>
    </location>
</feature>
<keyword evidence="4" id="KW-1185">Reference proteome</keyword>
<proteinExistence type="predicted"/>
<dbReference type="InterPro" id="IPR006578">
    <property type="entry name" value="MADF-dom"/>
</dbReference>
<dbReference type="EnsemblMetazoa" id="ADIR003861-RA">
    <property type="protein sequence ID" value="ADIR003861-PA"/>
    <property type="gene ID" value="ADIR003861"/>
</dbReference>
<dbReference type="Pfam" id="PF10545">
    <property type="entry name" value="MADF_DNA_bdg"/>
    <property type="match status" value="2"/>
</dbReference>
<evidence type="ECO:0000313" key="4">
    <source>
        <dbReference type="Proteomes" id="UP000075884"/>
    </source>
</evidence>